<dbReference type="Pfam" id="PF26575">
    <property type="entry name" value="HHO5_N"/>
    <property type="match status" value="1"/>
</dbReference>
<comment type="subcellular location">
    <subcellularLocation>
        <location evidence="1">Nucleus</location>
    </subcellularLocation>
</comment>
<proteinExistence type="predicted"/>
<feature type="compositionally biased region" description="Basic and acidic residues" evidence="6">
    <location>
        <begin position="422"/>
        <end position="433"/>
    </location>
</feature>
<dbReference type="Proteomes" id="UP000655225">
    <property type="component" value="Unassembled WGS sequence"/>
</dbReference>
<evidence type="ECO:0000256" key="6">
    <source>
        <dbReference type="SAM" id="MobiDB-lite"/>
    </source>
</evidence>
<keyword evidence="5" id="KW-0539">Nucleus</keyword>
<dbReference type="NCBIfam" id="TIGR01557">
    <property type="entry name" value="myb_SHAQKYF"/>
    <property type="match status" value="1"/>
</dbReference>
<evidence type="ECO:0000313" key="9">
    <source>
        <dbReference type="Proteomes" id="UP000655225"/>
    </source>
</evidence>
<reference evidence="8 9" key="1">
    <citation type="submission" date="2020-04" db="EMBL/GenBank/DDBJ databases">
        <title>Plant Genome Project.</title>
        <authorList>
            <person name="Zhang R.-G."/>
        </authorList>
    </citation>
    <scope>NUCLEOTIDE SEQUENCE [LARGE SCALE GENOMIC DNA]</scope>
    <source>
        <strain evidence="8">YNK0</strain>
        <tissue evidence="8">Leaf</tissue>
    </source>
</reference>
<dbReference type="InterPro" id="IPR001005">
    <property type="entry name" value="SANT/Myb"/>
</dbReference>
<keyword evidence="9" id="KW-1185">Reference proteome</keyword>
<evidence type="ECO:0000256" key="5">
    <source>
        <dbReference type="ARBA" id="ARBA00023242"/>
    </source>
</evidence>
<comment type="caution">
    <text evidence="8">The sequence shown here is derived from an EMBL/GenBank/DDBJ whole genome shotgun (WGS) entry which is preliminary data.</text>
</comment>
<keyword evidence="2" id="KW-0805">Transcription regulation</keyword>
<dbReference type="GO" id="GO:0003677">
    <property type="term" value="F:DNA binding"/>
    <property type="evidence" value="ECO:0007669"/>
    <property type="project" value="UniProtKB-KW"/>
</dbReference>
<dbReference type="PANTHER" id="PTHR31003:SF19">
    <property type="entry name" value="MYB FAMILY TRANSCRIPTION FACTOR EFM"/>
    <property type="match status" value="1"/>
</dbReference>
<dbReference type="OrthoDB" id="1908613at2759"/>
<feature type="compositionally biased region" description="Polar residues" evidence="6">
    <location>
        <begin position="121"/>
        <end position="135"/>
    </location>
</feature>
<dbReference type="GO" id="GO:0005634">
    <property type="term" value="C:nucleus"/>
    <property type="evidence" value="ECO:0007669"/>
    <property type="project" value="UniProtKB-SubCell"/>
</dbReference>
<organism evidence="8 9">
    <name type="scientific">Tetracentron sinense</name>
    <name type="common">Spur-leaf</name>
    <dbReference type="NCBI Taxonomy" id="13715"/>
    <lineage>
        <taxon>Eukaryota</taxon>
        <taxon>Viridiplantae</taxon>
        <taxon>Streptophyta</taxon>
        <taxon>Embryophyta</taxon>
        <taxon>Tracheophyta</taxon>
        <taxon>Spermatophyta</taxon>
        <taxon>Magnoliopsida</taxon>
        <taxon>Trochodendrales</taxon>
        <taxon>Trochodendraceae</taxon>
        <taxon>Tetracentron</taxon>
    </lineage>
</organism>
<dbReference type="PANTHER" id="PTHR31003">
    <property type="entry name" value="MYB FAMILY TRANSCRIPTION FACTOR"/>
    <property type="match status" value="1"/>
</dbReference>
<dbReference type="AlphaFoldDB" id="A0A834ZJU5"/>
<evidence type="ECO:0000256" key="2">
    <source>
        <dbReference type="ARBA" id="ARBA00023015"/>
    </source>
</evidence>
<dbReference type="SUPFAM" id="SSF46689">
    <property type="entry name" value="Homeodomain-like"/>
    <property type="match status" value="1"/>
</dbReference>
<dbReference type="EMBL" id="JABCRI010000004">
    <property type="protein sequence ID" value="KAF8406995.1"/>
    <property type="molecule type" value="Genomic_DNA"/>
</dbReference>
<dbReference type="InterPro" id="IPR044787">
    <property type="entry name" value="HHO5-like"/>
</dbReference>
<feature type="region of interest" description="Disordered" evidence="6">
    <location>
        <begin position="188"/>
        <end position="242"/>
    </location>
</feature>
<feature type="compositionally biased region" description="Basic residues" evidence="6">
    <location>
        <begin position="365"/>
        <end position="378"/>
    </location>
</feature>
<sequence>MGSPSELSLDCKPHSYSMLLKSFGDQPDQTQKLEEFLTCLEKERLKIDAFKRELPLCMQLLTNAMEASRQQLQSYRTNQGPGPVIEEFIPLKLSNYEGADKASNIAEKASWMTSAQLWSQSNDGSKHQTTIPSSPKETDNGFGVSSKLGLDNKQRNGGAFLPFSRERNTCISPTLRVLSDLALASPENEMEDKKFLESENGSLSCSRRDNSNKGNEQGRAAGNPAEAQATATTQTHRKARRCWSPDLHRRFVNALHMLGGSQVATPKQIRELMKVDGLTNDEVKSHLQKYRLHTRRPSPSPQTGGTQAPQLVVLGGIWVQPEYATAAAAHAGGPAIYSAHPGSHASAHYCAPPVPQEFYPAQPHQLHHSLHHPHHQQHLYKASSQTHSSPESDVRADGDRSESIEDGKSESSSWKGDSGENEGERKGLASLRDEGEESNGSEITLKF</sequence>
<dbReference type="Gene3D" id="1.10.10.60">
    <property type="entry name" value="Homeodomain-like"/>
    <property type="match status" value="1"/>
</dbReference>
<feature type="compositionally biased region" description="Low complexity" evidence="6">
    <location>
        <begin position="225"/>
        <end position="234"/>
    </location>
</feature>
<dbReference type="FunFam" id="1.10.10.60:FF:000002">
    <property type="entry name" value="Myb family transcription factor"/>
    <property type="match status" value="1"/>
</dbReference>
<evidence type="ECO:0000313" key="8">
    <source>
        <dbReference type="EMBL" id="KAF8406995.1"/>
    </source>
</evidence>
<dbReference type="InterPro" id="IPR006447">
    <property type="entry name" value="Myb_dom_plants"/>
</dbReference>
<feature type="compositionally biased region" description="Basic and acidic residues" evidence="6">
    <location>
        <begin position="390"/>
        <end position="409"/>
    </location>
</feature>
<evidence type="ECO:0000256" key="1">
    <source>
        <dbReference type="ARBA" id="ARBA00004123"/>
    </source>
</evidence>
<dbReference type="PROSITE" id="PS51294">
    <property type="entry name" value="HTH_MYB"/>
    <property type="match status" value="1"/>
</dbReference>
<dbReference type="InterPro" id="IPR009057">
    <property type="entry name" value="Homeodomain-like_sf"/>
</dbReference>
<evidence type="ECO:0000259" key="7">
    <source>
        <dbReference type="PROSITE" id="PS51294"/>
    </source>
</evidence>
<feature type="region of interest" description="Disordered" evidence="6">
    <location>
        <begin position="365"/>
        <end position="447"/>
    </location>
</feature>
<accession>A0A834ZJU5</accession>
<dbReference type="Pfam" id="PF00249">
    <property type="entry name" value="Myb_DNA-binding"/>
    <property type="match status" value="1"/>
</dbReference>
<name>A0A834ZJU5_TETSI</name>
<dbReference type="InterPro" id="IPR017930">
    <property type="entry name" value="Myb_dom"/>
</dbReference>
<keyword evidence="4" id="KW-0804">Transcription</keyword>
<gene>
    <name evidence="8" type="ORF">HHK36_006116</name>
</gene>
<feature type="domain" description="HTH myb-type" evidence="7">
    <location>
        <begin position="235"/>
        <end position="295"/>
    </location>
</feature>
<dbReference type="GO" id="GO:0003700">
    <property type="term" value="F:DNA-binding transcription factor activity"/>
    <property type="evidence" value="ECO:0007669"/>
    <property type="project" value="InterPro"/>
</dbReference>
<evidence type="ECO:0000256" key="4">
    <source>
        <dbReference type="ARBA" id="ARBA00023163"/>
    </source>
</evidence>
<dbReference type="OMA" id="HASTHYC"/>
<feature type="region of interest" description="Disordered" evidence="6">
    <location>
        <begin position="121"/>
        <end position="150"/>
    </location>
</feature>
<evidence type="ECO:0000256" key="3">
    <source>
        <dbReference type="ARBA" id="ARBA00023125"/>
    </source>
</evidence>
<protein>
    <recommendedName>
        <fullName evidence="7">HTH myb-type domain-containing protein</fullName>
    </recommendedName>
</protein>
<dbReference type="InterPro" id="IPR058673">
    <property type="entry name" value="HHO5-like_N"/>
</dbReference>
<keyword evidence="3" id="KW-0238">DNA-binding</keyword>